<feature type="transmembrane region" description="Helical" evidence="7">
    <location>
        <begin position="324"/>
        <end position="343"/>
    </location>
</feature>
<reference evidence="10 11" key="2">
    <citation type="submission" date="2018-06" db="EMBL/GenBank/DDBJ databases">
        <title>Metagenomic assembly of (sub)arctic Cyanobacteria and their associated microbiome from non-axenic cultures.</title>
        <authorList>
            <person name="Baurain D."/>
        </authorList>
    </citation>
    <scope>NUCLEOTIDE SEQUENCE [LARGE SCALE GENOMIC DNA]</scope>
    <source>
        <strain evidence="10">ULC129bin1</strain>
    </source>
</reference>
<accession>A0A2W4UDJ1</accession>
<feature type="transmembrane region" description="Helical" evidence="7">
    <location>
        <begin position="286"/>
        <end position="304"/>
    </location>
</feature>
<keyword evidence="6 7" id="KW-0472">Membrane</keyword>
<dbReference type="InterPro" id="IPR006686">
    <property type="entry name" value="MscS_channel_CS"/>
</dbReference>
<dbReference type="PANTHER" id="PTHR30347">
    <property type="entry name" value="POTASSIUM CHANNEL RELATED"/>
    <property type="match status" value="1"/>
</dbReference>
<keyword evidence="4 7" id="KW-0812">Transmembrane</keyword>
<dbReference type="Gene3D" id="3.30.70.100">
    <property type="match status" value="1"/>
</dbReference>
<evidence type="ECO:0000313" key="10">
    <source>
        <dbReference type="EMBL" id="PZO19366.1"/>
    </source>
</evidence>
<evidence type="ECO:0000256" key="3">
    <source>
        <dbReference type="ARBA" id="ARBA00022475"/>
    </source>
</evidence>
<reference evidence="11" key="1">
    <citation type="submission" date="2018-04" db="EMBL/GenBank/DDBJ databases">
        <authorList>
            <person name="Cornet L."/>
        </authorList>
    </citation>
    <scope>NUCLEOTIDE SEQUENCE [LARGE SCALE GENOMIC DNA]</scope>
</reference>
<dbReference type="Gene3D" id="1.10.287.1260">
    <property type="match status" value="1"/>
</dbReference>
<name>A0A2W4UDJ1_9CYAN</name>
<comment type="caution">
    <text evidence="10">The sequence shown here is derived from an EMBL/GenBank/DDBJ whole genome shotgun (WGS) entry which is preliminary data.</text>
</comment>
<feature type="transmembrane region" description="Helical" evidence="7">
    <location>
        <begin position="173"/>
        <end position="193"/>
    </location>
</feature>
<evidence type="ECO:0000259" key="9">
    <source>
        <dbReference type="Pfam" id="PF21082"/>
    </source>
</evidence>
<dbReference type="InterPro" id="IPR052702">
    <property type="entry name" value="MscS-like_channel"/>
</dbReference>
<dbReference type="AlphaFoldDB" id="A0A2W4UDJ1"/>
<dbReference type="InterPro" id="IPR011066">
    <property type="entry name" value="MscS_channel_C_sf"/>
</dbReference>
<evidence type="ECO:0000259" key="8">
    <source>
        <dbReference type="Pfam" id="PF00924"/>
    </source>
</evidence>
<evidence type="ECO:0000256" key="1">
    <source>
        <dbReference type="ARBA" id="ARBA00004651"/>
    </source>
</evidence>
<sequence>MNRKPSDRLGQKQSAKHSNINRLIIGAVLSFSLAIALPFIAPFVLFPASLSASSDSAPVILDGRPVFRVTDTADAGAATRALIISNSLQQFADQSVTPDIQIEELTPDGLTTVSLQTPPGEEPDLQASFTVTPEDTGGVIPESQAQVWAETLRGQFSLAKTQRQRDYVRQNSWQLAAVPIIAAIAYWMSGLFWREYLFKALRLATSSSADSEKIEKKASPFTAANLFLNATLLLLRLGIGTSAVLYITNLFPETREKSHRIISRLADIFTGNNIPLGNNPISILDTFRALLLVLLVFLFAQIIASAIKRRVLHETGINRGVQEAIAVLLRYGLIFVGTLIVLQTSGINISSLTIVISALGVGAGLGLQNIVKDVSSGLVLVFERPVQVGEFVEIGKQAGTVERIGARSSEIRTLDQVSIIVPNSQFLEQEVVNWSHRNPISRLRIPVGVSYKADPEEVRNLLIKTGNAHEDVLVTPPPQVLFCSLGDSAFEFELLVWVAQPSRQFIIKSDLLFMLTKAFYQNGIEIPYPQRDIHIISGTPPTNGVST</sequence>
<dbReference type="InterPro" id="IPR006685">
    <property type="entry name" value="MscS_channel_2nd"/>
</dbReference>
<dbReference type="GO" id="GO:0005886">
    <property type="term" value="C:plasma membrane"/>
    <property type="evidence" value="ECO:0007669"/>
    <property type="project" value="UniProtKB-SubCell"/>
</dbReference>
<dbReference type="InterPro" id="IPR023408">
    <property type="entry name" value="MscS_beta-dom_sf"/>
</dbReference>
<dbReference type="InterPro" id="IPR011014">
    <property type="entry name" value="MscS_channel_TM-2"/>
</dbReference>
<keyword evidence="5 7" id="KW-1133">Transmembrane helix</keyword>
<dbReference type="SUPFAM" id="SSF50182">
    <property type="entry name" value="Sm-like ribonucleoproteins"/>
    <property type="match status" value="1"/>
</dbReference>
<evidence type="ECO:0000256" key="4">
    <source>
        <dbReference type="ARBA" id="ARBA00022692"/>
    </source>
</evidence>
<proteinExistence type="inferred from homology"/>
<dbReference type="Pfam" id="PF21082">
    <property type="entry name" value="MS_channel_3rd"/>
    <property type="match status" value="1"/>
</dbReference>
<evidence type="ECO:0000256" key="2">
    <source>
        <dbReference type="ARBA" id="ARBA00008017"/>
    </source>
</evidence>
<comment type="similarity">
    <text evidence="2">Belongs to the MscS (TC 1.A.23) family.</text>
</comment>
<evidence type="ECO:0000256" key="5">
    <source>
        <dbReference type="ARBA" id="ARBA00022989"/>
    </source>
</evidence>
<dbReference type="Proteomes" id="UP000249354">
    <property type="component" value="Unassembled WGS sequence"/>
</dbReference>
<dbReference type="EMBL" id="QBMC01000045">
    <property type="protein sequence ID" value="PZO19366.1"/>
    <property type="molecule type" value="Genomic_DNA"/>
</dbReference>
<feature type="transmembrane region" description="Helical" evidence="7">
    <location>
        <begin position="20"/>
        <end position="46"/>
    </location>
</feature>
<dbReference type="InterPro" id="IPR049278">
    <property type="entry name" value="MS_channel_C"/>
</dbReference>
<evidence type="ECO:0000256" key="7">
    <source>
        <dbReference type="SAM" id="Phobius"/>
    </source>
</evidence>
<dbReference type="GO" id="GO:0055085">
    <property type="term" value="P:transmembrane transport"/>
    <property type="evidence" value="ECO:0007669"/>
    <property type="project" value="InterPro"/>
</dbReference>
<dbReference type="PROSITE" id="PS01246">
    <property type="entry name" value="UPF0003"/>
    <property type="match status" value="1"/>
</dbReference>
<dbReference type="Pfam" id="PF00924">
    <property type="entry name" value="MS_channel_2nd"/>
    <property type="match status" value="1"/>
</dbReference>
<dbReference type="PANTHER" id="PTHR30347:SF1">
    <property type="entry name" value="MECHANOSENSITIVE CHANNEL MSCK"/>
    <property type="match status" value="1"/>
</dbReference>
<dbReference type="SUPFAM" id="SSF82689">
    <property type="entry name" value="Mechanosensitive channel protein MscS (YggB), C-terminal domain"/>
    <property type="match status" value="1"/>
</dbReference>
<keyword evidence="3" id="KW-1003">Cell membrane</keyword>
<feature type="domain" description="Mechanosensitive ion channel MscS C-terminal" evidence="9">
    <location>
        <begin position="444"/>
        <end position="526"/>
    </location>
</feature>
<organism evidence="10 11">
    <name type="scientific">Leptolyngbya foveolarum</name>
    <dbReference type="NCBI Taxonomy" id="47253"/>
    <lineage>
        <taxon>Bacteria</taxon>
        <taxon>Bacillati</taxon>
        <taxon>Cyanobacteriota</taxon>
        <taxon>Cyanophyceae</taxon>
        <taxon>Leptolyngbyales</taxon>
        <taxon>Leptolyngbyaceae</taxon>
        <taxon>Leptolyngbya group</taxon>
        <taxon>Leptolyngbya</taxon>
    </lineage>
</organism>
<comment type="subcellular location">
    <subcellularLocation>
        <location evidence="1">Cell membrane</location>
        <topology evidence="1">Multi-pass membrane protein</topology>
    </subcellularLocation>
</comment>
<feature type="transmembrane region" description="Helical" evidence="7">
    <location>
        <begin position="226"/>
        <end position="247"/>
    </location>
</feature>
<feature type="domain" description="Mechanosensitive ion channel MscS" evidence="8">
    <location>
        <begin position="369"/>
        <end position="436"/>
    </location>
</feature>
<dbReference type="InterPro" id="IPR010920">
    <property type="entry name" value="LSM_dom_sf"/>
</dbReference>
<gene>
    <name evidence="10" type="ORF">DCF25_08615</name>
</gene>
<dbReference type="SUPFAM" id="SSF82861">
    <property type="entry name" value="Mechanosensitive channel protein MscS (YggB), transmembrane region"/>
    <property type="match status" value="1"/>
</dbReference>
<evidence type="ECO:0000256" key="6">
    <source>
        <dbReference type="ARBA" id="ARBA00023136"/>
    </source>
</evidence>
<protein>
    <submittedName>
        <fullName evidence="10">Mechanosensitive ion channel protein MscS</fullName>
    </submittedName>
</protein>
<evidence type="ECO:0000313" key="11">
    <source>
        <dbReference type="Proteomes" id="UP000249354"/>
    </source>
</evidence>
<dbReference type="Gene3D" id="2.30.30.60">
    <property type="match status" value="1"/>
</dbReference>